<dbReference type="EMBL" id="JAEAOA010001141">
    <property type="protein sequence ID" value="KAK3606817.1"/>
    <property type="molecule type" value="Genomic_DNA"/>
</dbReference>
<evidence type="ECO:0000256" key="1">
    <source>
        <dbReference type="SAM" id="MobiDB-lite"/>
    </source>
</evidence>
<evidence type="ECO:0008006" key="4">
    <source>
        <dbReference type="Google" id="ProtNLM"/>
    </source>
</evidence>
<feature type="region of interest" description="Disordered" evidence="1">
    <location>
        <begin position="1"/>
        <end position="22"/>
    </location>
</feature>
<proteinExistence type="predicted"/>
<protein>
    <recommendedName>
        <fullName evidence="4">Galactose oxidase</fullName>
    </recommendedName>
</protein>
<dbReference type="InterPro" id="IPR015915">
    <property type="entry name" value="Kelch-typ_b-propeller"/>
</dbReference>
<dbReference type="SUPFAM" id="SSF117281">
    <property type="entry name" value="Kelch motif"/>
    <property type="match status" value="1"/>
</dbReference>
<dbReference type="Pfam" id="PF24681">
    <property type="entry name" value="Kelch_KLHDC2_KLHL20_DRC7"/>
    <property type="match status" value="1"/>
</dbReference>
<gene>
    <name evidence="2" type="ORF">CHS0354_018411</name>
</gene>
<sequence length="285" mass="30560">MKIQNQSDNVSNTFPANPIQNPRLTAAGFSRLSFLSCGEPPEEEVSPSDLVRSWTQVKANDSKDVSFDARRSHTTVVFKNDLWVIGGNTSSSSSGASPKNDVWKSPDGIKWERVTTTGTVAAGTFFPERYGHTAAVFKGTDANQDTLWIIAGEGSSGKLNDVWKSTDGIQWEKKTSITVFNDGSGDALWVIGGAGGSGLLNDLLKSTDGSTWEKVDPTGTVDTGTFFSPRSGHTAAAFDGALWVIGGDDFSLKNDVWKSKDGIKWEKVNADGSFTPTGESYCRGV</sequence>
<comment type="caution">
    <text evidence="2">The sequence shown here is derived from an EMBL/GenBank/DDBJ whole genome shotgun (WGS) entry which is preliminary data.</text>
</comment>
<dbReference type="Gene3D" id="2.120.10.80">
    <property type="entry name" value="Kelch-type beta propeller"/>
    <property type="match status" value="2"/>
</dbReference>
<keyword evidence="3" id="KW-1185">Reference proteome</keyword>
<name>A0AAE0TAJ5_9BIVA</name>
<accession>A0AAE0TAJ5</accession>
<organism evidence="2 3">
    <name type="scientific">Potamilus streckersoni</name>
    <dbReference type="NCBI Taxonomy" id="2493646"/>
    <lineage>
        <taxon>Eukaryota</taxon>
        <taxon>Metazoa</taxon>
        <taxon>Spiralia</taxon>
        <taxon>Lophotrochozoa</taxon>
        <taxon>Mollusca</taxon>
        <taxon>Bivalvia</taxon>
        <taxon>Autobranchia</taxon>
        <taxon>Heteroconchia</taxon>
        <taxon>Palaeoheterodonta</taxon>
        <taxon>Unionida</taxon>
        <taxon>Unionoidea</taxon>
        <taxon>Unionidae</taxon>
        <taxon>Ambleminae</taxon>
        <taxon>Lampsilini</taxon>
        <taxon>Potamilus</taxon>
    </lineage>
</organism>
<dbReference type="PANTHER" id="PTHR23244">
    <property type="entry name" value="KELCH REPEAT DOMAIN"/>
    <property type="match status" value="1"/>
</dbReference>
<dbReference type="Proteomes" id="UP001195483">
    <property type="component" value="Unassembled WGS sequence"/>
</dbReference>
<reference evidence="2" key="1">
    <citation type="journal article" date="2021" name="Genome Biol. Evol.">
        <title>A High-Quality Reference Genome for a Parasitic Bivalve with Doubly Uniparental Inheritance (Bivalvia: Unionida).</title>
        <authorList>
            <person name="Smith C.H."/>
        </authorList>
    </citation>
    <scope>NUCLEOTIDE SEQUENCE</scope>
    <source>
        <strain evidence="2">CHS0354</strain>
    </source>
</reference>
<evidence type="ECO:0000313" key="3">
    <source>
        <dbReference type="Proteomes" id="UP001195483"/>
    </source>
</evidence>
<reference evidence="2" key="2">
    <citation type="journal article" date="2021" name="Genome Biol. Evol.">
        <title>Developing a high-quality reference genome for a parasitic bivalve with doubly uniparental inheritance (Bivalvia: Unionida).</title>
        <authorList>
            <person name="Smith C.H."/>
        </authorList>
    </citation>
    <scope>NUCLEOTIDE SEQUENCE</scope>
    <source>
        <strain evidence="2">CHS0354</strain>
        <tissue evidence="2">Mantle</tissue>
    </source>
</reference>
<reference evidence="2" key="3">
    <citation type="submission" date="2023-05" db="EMBL/GenBank/DDBJ databases">
        <authorList>
            <person name="Smith C.H."/>
        </authorList>
    </citation>
    <scope>NUCLEOTIDE SEQUENCE</scope>
    <source>
        <strain evidence="2">CHS0354</strain>
        <tissue evidence="2">Mantle</tissue>
    </source>
</reference>
<evidence type="ECO:0000313" key="2">
    <source>
        <dbReference type="EMBL" id="KAK3606817.1"/>
    </source>
</evidence>
<dbReference type="AlphaFoldDB" id="A0AAE0TAJ5"/>